<gene>
    <name evidence="1" type="ORF">Goklo_026741</name>
</gene>
<sequence>MMQNGSCSIIDQRNLYEKYESEFEEGGGEGVLDPKTN</sequence>
<dbReference type="EMBL" id="JABFAB010000002">
    <property type="protein sequence ID" value="MBA0642338.1"/>
    <property type="molecule type" value="Genomic_DNA"/>
</dbReference>
<proteinExistence type="predicted"/>
<evidence type="ECO:0000313" key="1">
    <source>
        <dbReference type="EMBL" id="MBA0642338.1"/>
    </source>
</evidence>
<organism evidence="1 2">
    <name type="scientific">Gossypium klotzschianum</name>
    <dbReference type="NCBI Taxonomy" id="34286"/>
    <lineage>
        <taxon>Eukaryota</taxon>
        <taxon>Viridiplantae</taxon>
        <taxon>Streptophyta</taxon>
        <taxon>Embryophyta</taxon>
        <taxon>Tracheophyta</taxon>
        <taxon>Spermatophyta</taxon>
        <taxon>Magnoliopsida</taxon>
        <taxon>eudicotyledons</taxon>
        <taxon>Gunneridae</taxon>
        <taxon>Pentapetalae</taxon>
        <taxon>rosids</taxon>
        <taxon>malvids</taxon>
        <taxon>Malvales</taxon>
        <taxon>Malvaceae</taxon>
        <taxon>Malvoideae</taxon>
        <taxon>Gossypium</taxon>
    </lineage>
</organism>
<protein>
    <submittedName>
        <fullName evidence="1">Uncharacterized protein</fullName>
    </submittedName>
</protein>
<comment type="caution">
    <text evidence="1">The sequence shown here is derived from an EMBL/GenBank/DDBJ whole genome shotgun (WGS) entry which is preliminary data.</text>
</comment>
<feature type="non-terminal residue" evidence="1">
    <location>
        <position position="37"/>
    </location>
</feature>
<dbReference type="AlphaFoldDB" id="A0A7J8TVT8"/>
<reference evidence="1 2" key="1">
    <citation type="journal article" date="2019" name="Genome Biol. Evol.">
        <title>Insights into the evolution of the New World diploid cottons (Gossypium, subgenus Houzingenia) based on genome sequencing.</title>
        <authorList>
            <person name="Grover C.E."/>
            <person name="Arick M.A. 2nd"/>
            <person name="Thrash A."/>
            <person name="Conover J.L."/>
            <person name="Sanders W.S."/>
            <person name="Peterson D.G."/>
            <person name="Frelichowski J.E."/>
            <person name="Scheffler J.A."/>
            <person name="Scheffler B.E."/>
            <person name="Wendel J.F."/>
        </authorList>
    </citation>
    <scope>NUCLEOTIDE SEQUENCE [LARGE SCALE GENOMIC DNA]</scope>
    <source>
        <strain evidence="1">57</strain>
        <tissue evidence="1">Leaf</tissue>
    </source>
</reference>
<name>A0A7J8TVT8_9ROSI</name>
<dbReference type="Proteomes" id="UP000593573">
    <property type="component" value="Unassembled WGS sequence"/>
</dbReference>
<evidence type="ECO:0000313" key="2">
    <source>
        <dbReference type="Proteomes" id="UP000593573"/>
    </source>
</evidence>
<accession>A0A7J8TVT8</accession>
<keyword evidence="2" id="KW-1185">Reference proteome</keyword>
<dbReference type="OrthoDB" id="1909036at2759"/>